<keyword evidence="3" id="KW-0805">Transcription regulation</keyword>
<dbReference type="EMBL" id="KZ308559">
    <property type="protein sequence ID" value="KAG8231567.1"/>
    <property type="molecule type" value="Genomic_DNA"/>
</dbReference>
<feature type="region of interest" description="Disordered" evidence="7">
    <location>
        <begin position="807"/>
        <end position="851"/>
    </location>
</feature>
<evidence type="ECO:0000259" key="8">
    <source>
        <dbReference type="PROSITE" id="PS50090"/>
    </source>
</evidence>
<dbReference type="InterPro" id="IPR009057">
    <property type="entry name" value="Homeodomain-like_sf"/>
</dbReference>
<feature type="region of interest" description="Disordered" evidence="7">
    <location>
        <begin position="214"/>
        <end position="271"/>
    </location>
</feature>
<feature type="domain" description="HTH myb-type" evidence="10">
    <location>
        <begin position="58"/>
        <end position="108"/>
    </location>
</feature>
<dbReference type="InterPro" id="IPR017930">
    <property type="entry name" value="Myb_dom"/>
</dbReference>
<dbReference type="InterPro" id="IPR050560">
    <property type="entry name" value="MYB_TF"/>
</dbReference>
<keyword evidence="6" id="KW-0539">Nucleus</keyword>
<dbReference type="SMART" id="SM00717">
    <property type="entry name" value="SANT"/>
    <property type="match status" value="3"/>
</dbReference>
<keyword evidence="5" id="KW-0804">Transcription</keyword>
<dbReference type="GO" id="GO:0000978">
    <property type="term" value="F:RNA polymerase II cis-regulatory region sequence-specific DNA binding"/>
    <property type="evidence" value="ECO:0007669"/>
    <property type="project" value="TreeGrafter"/>
</dbReference>
<evidence type="ECO:0000256" key="7">
    <source>
        <dbReference type="SAM" id="MobiDB-lite"/>
    </source>
</evidence>
<feature type="domain" description="Myb-like" evidence="8">
    <location>
        <begin position="109"/>
        <end position="160"/>
    </location>
</feature>
<keyword evidence="12" id="KW-1185">Reference proteome</keyword>
<feature type="compositionally biased region" description="Basic residues" evidence="7">
    <location>
        <begin position="227"/>
        <end position="237"/>
    </location>
</feature>
<feature type="domain" description="Myb-like" evidence="8">
    <location>
        <begin position="161"/>
        <end position="211"/>
    </location>
</feature>
<evidence type="ECO:0000256" key="2">
    <source>
        <dbReference type="ARBA" id="ARBA00022737"/>
    </source>
</evidence>
<comment type="caution">
    <text evidence="11">The sequence shown here is derived from an EMBL/GenBank/DDBJ whole genome shotgun (WGS) entry which is preliminary data.</text>
</comment>
<keyword evidence="4" id="KW-0238">DNA-binding</keyword>
<evidence type="ECO:0000313" key="12">
    <source>
        <dbReference type="Proteomes" id="UP000792457"/>
    </source>
</evidence>
<dbReference type="CDD" id="cd00167">
    <property type="entry name" value="SANT"/>
    <property type="match status" value="3"/>
</dbReference>
<dbReference type="AlphaFoldDB" id="A0A8K0KBW5"/>
<sequence>MFTEVCYFLFSSRSGYDSSSDEFTDESSTGAHCDVDGSSWHAVERQHSTAGQLNPPARKTINKGRWTKEEDAKLKALVEARFEDWESVAQHFPDRSDVQCQQRWTKVVNPELVKGPWTKEEDEMVVELVQKLGPKKWTLIARHLKGRIGKQCRERWHNHLNPEIKKTAWTEEEDRIIYEAHRQLGNQWAKIAKLLPGRTDNAIKNHWNSTMRRKFEVDESESEVSRKKGRRYSRRSSHNVPSSSIALDSPSSIGEGEDSRGTPITDIQGPTAVNSAGIKENQYFEVKLGSWSSPEYFDAPGSVGSASGSSSIGYQITSQTAVTLLQPAQVNVAGRTVLAQTKNLSGSQKPELGLLTPVVIKPATSLTASSYVPTSTSSNSVVHHTFSSITNVVGASHLGQRTRIKPESASIHPVTDVHIDIKEEPVGSDTSNNILSQMKFLDVDILGAGESPFKIQQNSDGGFSELGVLDLVSGVLSSPEKIHHPQGLSQVTSPGLSTPPPRPHITSTVTSPPAKKRLRIGYSYENNHHGSDQENEFVPNPVMLATRISESHQTRSCPVVTPPILRRGASRRRRRAESLCKDASESMQTSDFLTYPNKEIKKEQEDPKHAVNFMSPVSQNSQFLQLPTTPVKSETFTPIKPLPFSPSQFLNSPTLSFDAGISSTPLHRIDSSWKRGVYPPDSPLCTPRVRRPSPSSSPHSQHNAHLSSAETKLEKEHSSTPKFHRSIIEATPRTPTPFKNALAEMEKKNGGVRYTPQTPTRLVEDLTEIIKKEQPEISDSFYETDTSASIPYPSGGHRTILQDSGYATTVSRHGHPSPSSSISTISPGGKENALPNAGQTQNHGRAHGYMREGRRARKALAPAYSTPSNVSVPGMTDASFLETPSKSLIGDNSVLFSPPSIMRNPIEVEGGVHRNLRQIQANCPISSLAYPLSSLGGSPCKSQRNPVVKRIQFEDTPSPLISGSSMTLVCKKMNRLIPKLDVQWEMVACGKTKDQVEMTEKARQYLSSIQPQLLNIGI</sequence>
<evidence type="ECO:0000259" key="10">
    <source>
        <dbReference type="PROSITE" id="PS51294"/>
    </source>
</evidence>
<dbReference type="SUPFAM" id="SSF46689">
    <property type="entry name" value="Homeodomain-like"/>
    <property type="match status" value="2"/>
</dbReference>
<feature type="compositionally biased region" description="Polar residues" evidence="7">
    <location>
        <begin position="487"/>
        <end position="496"/>
    </location>
</feature>
<dbReference type="Pfam" id="PF09316">
    <property type="entry name" value="Cmyb_C"/>
    <property type="match status" value="1"/>
</dbReference>
<dbReference type="PROSITE" id="PS50835">
    <property type="entry name" value="IG_LIKE"/>
    <property type="match status" value="1"/>
</dbReference>
<dbReference type="GO" id="GO:0000981">
    <property type="term" value="F:DNA-binding transcription factor activity, RNA polymerase II-specific"/>
    <property type="evidence" value="ECO:0007669"/>
    <property type="project" value="TreeGrafter"/>
</dbReference>
<dbReference type="Gene3D" id="1.10.10.60">
    <property type="entry name" value="Homeodomain-like"/>
    <property type="match status" value="3"/>
</dbReference>
<organism evidence="11 12">
    <name type="scientific">Ladona fulva</name>
    <name type="common">Scarce chaser dragonfly</name>
    <name type="synonym">Libellula fulva</name>
    <dbReference type="NCBI Taxonomy" id="123851"/>
    <lineage>
        <taxon>Eukaryota</taxon>
        <taxon>Metazoa</taxon>
        <taxon>Ecdysozoa</taxon>
        <taxon>Arthropoda</taxon>
        <taxon>Hexapoda</taxon>
        <taxon>Insecta</taxon>
        <taxon>Pterygota</taxon>
        <taxon>Palaeoptera</taxon>
        <taxon>Odonata</taxon>
        <taxon>Epiprocta</taxon>
        <taxon>Anisoptera</taxon>
        <taxon>Libelluloidea</taxon>
        <taxon>Libellulidae</taxon>
        <taxon>Ladona</taxon>
    </lineage>
</organism>
<feature type="compositionally biased region" description="Low complexity" evidence="7">
    <location>
        <begin position="816"/>
        <end position="829"/>
    </location>
</feature>
<feature type="domain" description="HTH myb-type" evidence="10">
    <location>
        <begin position="165"/>
        <end position="215"/>
    </location>
</feature>
<evidence type="ECO:0000256" key="5">
    <source>
        <dbReference type="ARBA" id="ARBA00023163"/>
    </source>
</evidence>
<proteinExistence type="predicted"/>
<dbReference type="GO" id="GO:0005634">
    <property type="term" value="C:nucleus"/>
    <property type="evidence" value="ECO:0007669"/>
    <property type="project" value="UniProtKB-SubCell"/>
</dbReference>
<dbReference type="PANTHER" id="PTHR45614">
    <property type="entry name" value="MYB PROTEIN-RELATED"/>
    <property type="match status" value="1"/>
</dbReference>
<name>A0A8K0KBW5_LADFU</name>
<dbReference type="Pfam" id="PF00249">
    <property type="entry name" value="Myb_DNA-binding"/>
    <property type="match status" value="3"/>
</dbReference>
<dbReference type="InterPro" id="IPR001005">
    <property type="entry name" value="SANT/Myb"/>
</dbReference>
<dbReference type="PANTHER" id="PTHR45614:SF25">
    <property type="entry name" value="MYB PROTEIN"/>
    <property type="match status" value="1"/>
</dbReference>
<keyword evidence="2" id="KW-0677">Repeat</keyword>
<protein>
    <submittedName>
        <fullName evidence="11">Uncharacterized protein</fullName>
    </submittedName>
</protein>
<dbReference type="InterPro" id="IPR007110">
    <property type="entry name" value="Ig-like_dom"/>
</dbReference>
<feature type="region of interest" description="Disordered" evidence="7">
    <location>
        <begin position="683"/>
        <end position="726"/>
    </location>
</feature>
<dbReference type="InterPro" id="IPR015395">
    <property type="entry name" value="C-myb_C"/>
</dbReference>
<gene>
    <name evidence="11" type="ORF">J437_LFUL011745</name>
</gene>
<feature type="domain" description="Ig-like" evidence="9">
    <location>
        <begin position="946"/>
        <end position="984"/>
    </location>
</feature>
<feature type="domain" description="Myb-like" evidence="8">
    <location>
        <begin position="58"/>
        <end position="108"/>
    </location>
</feature>
<accession>A0A8K0KBW5</accession>
<reference evidence="11" key="1">
    <citation type="submission" date="2013-04" db="EMBL/GenBank/DDBJ databases">
        <authorList>
            <person name="Qu J."/>
            <person name="Murali S.C."/>
            <person name="Bandaranaike D."/>
            <person name="Bellair M."/>
            <person name="Blankenburg K."/>
            <person name="Chao H."/>
            <person name="Dinh H."/>
            <person name="Doddapaneni H."/>
            <person name="Downs B."/>
            <person name="Dugan-Rocha S."/>
            <person name="Elkadiri S."/>
            <person name="Gnanaolivu R.D."/>
            <person name="Hernandez B."/>
            <person name="Javaid M."/>
            <person name="Jayaseelan J.C."/>
            <person name="Lee S."/>
            <person name="Li M."/>
            <person name="Ming W."/>
            <person name="Munidasa M."/>
            <person name="Muniz J."/>
            <person name="Nguyen L."/>
            <person name="Ongeri F."/>
            <person name="Osuji N."/>
            <person name="Pu L.-L."/>
            <person name="Puazo M."/>
            <person name="Qu C."/>
            <person name="Quiroz J."/>
            <person name="Raj R."/>
            <person name="Weissenberger G."/>
            <person name="Xin Y."/>
            <person name="Zou X."/>
            <person name="Han Y."/>
            <person name="Richards S."/>
            <person name="Worley K."/>
            <person name="Muzny D."/>
            <person name="Gibbs R."/>
        </authorList>
    </citation>
    <scope>NUCLEOTIDE SEQUENCE</scope>
    <source>
        <strain evidence="11">Sampled in the wild</strain>
    </source>
</reference>
<evidence type="ECO:0000313" key="11">
    <source>
        <dbReference type="EMBL" id="KAG8231567.1"/>
    </source>
</evidence>
<evidence type="ECO:0000256" key="3">
    <source>
        <dbReference type="ARBA" id="ARBA00023015"/>
    </source>
</evidence>
<dbReference type="PROSITE" id="PS51294">
    <property type="entry name" value="HTH_MYB"/>
    <property type="match status" value="3"/>
</dbReference>
<evidence type="ECO:0000256" key="1">
    <source>
        <dbReference type="ARBA" id="ARBA00004123"/>
    </source>
</evidence>
<reference evidence="11" key="2">
    <citation type="submission" date="2017-10" db="EMBL/GenBank/DDBJ databases">
        <title>Ladona fulva Genome sequencing and assembly.</title>
        <authorList>
            <person name="Murali S."/>
            <person name="Richards S."/>
            <person name="Bandaranaike D."/>
            <person name="Bellair M."/>
            <person name="Blankenburg K."/>
            <person name="Chao H."/>
            <person name="Dinh H."/>
            <person name="Doddapaneni H."/>
            <person name="Dugan-Rocha S."/>
            <person name="Elkadiri S."/>
            <person name="Gnanaolivu R."/>
            <person name="Hernandez B."/>
            <person name="Skinner E."/>
            <person name="Javaid M."/>
            <person name="Lee S."/>
            <person name="Li M."/>
            <person name="Ming W."/>
            <person name="Munidasa M."/>
            <person name="Muniz J."/>
            <person name="Nguyen L."/>
            <person name="Hughes D."/>
            <person name="Osuji N."/>
            <person name="Pu L.-L."/>
            <person name="Puazo M."/>
            <person name="Qu C."/>
            <person name="Quiroz J."/>
            <person name="Raj R."/>
            <person name="Weissenberger G."/>
            <person name="Xin Y."/>
            <person name="Zou X."/>
            <person name="Han Y."/>
            <person name="Worley K."/>
            <person name="Muzny D."/>
            <person name="Gibbs R."/>
        </authorList>
    </citation>
    <scope>NUCLEOTIDE SEQUENCE</scope>
    <source>
        <strain evidence="11">Sampled in the wild</strain>
    </source>
</reference>
<evidence type="ECO:0000259" key="9">
    <source>
        <dbReference type="PROSITE" id="PS50835"/>
    </source>
</evidence>
<dbReference type="OrthoDB" id="2143914at2759"/>
<dbReference type="FunFam" id="1.10.10.60:FF:000016">
    <property type="entry name" value="Transcriptional activator Myb isoform A"/>
    <property type="match status" value="1"/>
</dbReference>
<feature type="compositionally biased region" description="Low complexity" evidence="7">
    <location>
        <begin position="238"/>
        <end position="253"/>
    </location>
</feature>
<feature type="region of interest" description="Disordered" evidence="7">
    <location>
        <begin position="480"/>
        <end position="514"/>
    </location>
</feature>
<feature type="domain" description="HTH myb-type" evidence="10">
    <location>
        <begin position="109"/>
        <end position="164"/>
    </location>
</feature>
<feature type="compositionally biased region" description="Polar residues" evidence="7">
    <location>
        <begin position="699"/>
        <end position="710"/>
    </location>
</feature>
<dbReference type="Proteomes" id="UP000792457">
    <property type="component" value="Unassembled WGS sequence"/>
</dbReference>
<evidence type="ECO:0000256" key="6">
    <source>
        <dbReference type="ARBA" id="ARBA00023242"/>
    </source>
</evidence>
<evidence type="ECO:0000256" key="4">
    <source>
        <dbReference type="ARBA" id="ARBA00023125"/>
    </source>
</evidence>
<comment type="subcellular location">
    <subcellularLocation>
        <location evidence="1">Nucleus</location>
    </subcellularLocation>
</comment>
<dbReference type="FunFam" id="1.10.10.60:FF:000010">
    <property type="entry name" value="Transcriptional activator Myb isoform A"/>
    <property type="match status" value="1"/>
</dbReference>
<dbReference type="PROSITE" id="PS50090">
    <property type="entry name" value="MYB_LIKE"/>
    <property type="match status" value="3"/>
</dbReference>